<keyword evidence="4" id="KW-1185">Reference proteome</keyword>
<feature type="compositionally biased region" description="Basic and acidic residues" evidence="1">
    <location>
        <begin position="17"/>
        <end position="51"/>
    </location>
</feature>
<dbReference type="Proteomes" id="UP001378960">
    <property type="component" value="Unassembled WGS sequence"/>
</dbReference>
<protein>
    <recommendedName>
        <fullName evidence="2">FHA domain-containing protein</fullName>
    </recommendedName>
</protein>
<evidence type="ECO:0000256" key="1">
    <source>
        <dbReference type="SAM" id="MobiDB-lite"/>
    </source>
</evidence>
<evidence type="ECO:0000313" key="3">
    <source>
        <dbReference type="EMBL" id="GMM43923.1"/>
    </source>
</evidence>
<comment type="caution">
    <text evidence="3">The sequence shown here is derived from an EMBL/GenBank/DDBJ whole genome shotgun (WGS) entry which is preliminary data.</text>
</comment>
<dbReference type="SMART" id="SM00240">
    <property type="entry name" value="FHA"/>
    <property type="match status" value="1"/>
</dbReference>
<dbReference type="InterPro" id="IPR050923">
    <property type="entry name" value="Cell_Proc_Reg/RNA_Proc"/>
</dbReference>
<dbReference type="Gene3D" id="2.60.200.20">
    <property type="match status" value="1"/>
</dbReference>
<evidence type="ECO:0000259" key="2">
    <source>
        <dbReference type="PROSITE" id="PS50006"/>
    </source>
</evidence>
<gene>
    <name evidence="3" type="ORF">DAPK24_004980</name>
</gene>
<dbReference type="PROSITE" id="PS50006">
    <property type="entry name" value="FHA_DOMAIN"/>
    <property type="match status" value="1"/>
</dbReference>
<sequence>MEKQYSVIPKGPRRLGGRFERRDRSGRDFKRGDYKYRDDKYRDDRSRDDRRNYHRTSRRNDDSRYETSIAKPKRIDPRPSGILVKYAGFQRAPSSQKLTVRDTLNKYTPPEDEIIPTKENCNYHLFKYNEVTKKQIEIPLYNFKSFFIFGRDKELSDIVIDEETEDGDLVSKQHAALQFRKNKDSDNGVTCYIIDLGSTNGIFLNGSEVELPKKRYIQLKNKDYFKLGDYDSILEFTVIQDI</sequence>
<dbReference type="PANTHER" id="PTHR23308">
    <property type="entry name" value="NUCLEAR INHIBITOR OF PROTEIN PHOSPHATASE-1"/>
    <property type="match status" value="1"/>
</dbReference>
<feature type="region of interest" description="Disordered" evidence="1">
    <location>
        <begin position="1"/>
        <end position="74"/>
    </location>
</feature>
<dbReference type="Pfam" id="PF00498">
    <property type="entry name" value="FHA"/>
    <property type="match status" value="1"/>
</dbReference>
<dbReference type="InterPro" id="IPR000253">
    <property type="entry name" value="FHA_dom"/>
</dbReference>
<proteinExistence type="predicted"/>
<dbReference type="AlphaFoldDB" id="A0AAV5QXE1"/>
<accession>A0AAV5QXE1</accession>
<dbReference type="EMBL" id="BTGB01000001">
    <property type="protein sequence ID" value="GMM43923.1"/>
    <property type="molecule type" value="Genomic_DNA"/>
</dbReference>
<evidence type="ECO:0000313" key="4">
    <source>
        <dbReference type="Proteomes" id="UP001378960"/>
    </source>
</evidence>
<name>A0AAV5QXE1_PICKL</name>
<reference evidence="3 4" key="1">
    <citation type="journal article" date="2023" name="Elife">
        <title>Identification of key yeast species and microbe-microbe interactions impacting larval growth of Drosophila in the wild.</title>
        <authorList>
            <person name="Mure A."/>
            <person name="Sugiura Y."/>
            <person name="Maeda R."/>
            <person name="Honda K."/>
            <person name="Sakurai N."/>
            <person name="Takahashi Y."/>
            <person name="Watada M."/>
            <person name="Katoh T."/>
            <person name="Gotoh A."/>
            <person name="Gotoh Y."/>
            <person name="Taniguchi I."/>
            <person name="Nakamura K."/>
            <person name="Hayashi T."/>
            <person name="Katayama T."/>
            <person name="Uemura T."/>
            <person name="Hattori Y."/>
        </authorList>
    </citation>
    <scope>NUCLEOTIDE SEQUENCE [LARGE SCALE GENOMIC DNA]</scope>
    <source>
        <strain evidence="3 4">PK-24</strain>
    </source>
</reference>
<dbReference type="InterPro" id="IPR008984">
    <property type="entry name" value="SMAD_FHA_dom_sf"/>
</dbReference>
<dbReference type="SUPFAM" id="SSF49879">
    <property type="entry name" value="SMAD/FHA domain"/>
    <property type="match status" value="1"/>
</dbReference>
<feature type="domain" description="FHA" evidence="2">
    <location>
        <begin position="147"/>
        <end position="209"/>
    </location>
</feature>
<organism evidence="3 4">
    <name type="scientific">Pichia kluyveri</name>
    <name type="common">Yeast</name>
    <dbReference type="NCBI Taxonomy" id="36015"/>
    <lineage>
        <taxon>Eukaryota</taxon>
        <taxon>Fungi</taxon>
        <taxon>Dikarya</taxon>
        <taxon>Ascomycota</taxon>
        <taxon>Saccharomycotina</taxon>
        <taxon>Pichiomycetes</taxon>
        <taxon>Pichiales</taxon>
        <taxon>Pichiaceae</taxon>
        <taxon>Pichia</taxon>
    </lineage>
</organism>